<dbReference type="Proteomes" id="UP000594586">
    <property type="component" value="Chromosome"/>
</dbReference>
<name>A0A7T0KNL8_9CORY</name>
<dbReference type="KEGG" id="cqn:G7Y29_00450"/>
<accession>A0A7T0KNL8</accession>
<dbReference type="InterPro" id="IPR024047">
    <property type="entry name" value="MM3350-like_sf"/>
</dbReference>
<feature type="region of interest" description="Disordered" evidence="1">
    <location>
        <begin position="61"/>
        <end position="82"/>
    </location>
</feature>
<organism evidence="2 3">
    <name type="scientific">Corynebacterium qintianiae</name>
    <dbReference type="NCBI Taxonomy" id="2709392"/>
    <lineage>
        <taxon>Bacteria</taxon>
        <taxon>Bacillati</taxon>
        <taxon>Actinomycetota</taxon>
        <taxon>Actinomycetes</taxon>
        <taxon>Mycobacteriales</taxon>
        <taxon>Corynebacteriaceae</taxon>
        <taxon>Corynebacterium</taxon>
    </lineage>
</organism>
<dbReference type="AlphaFoldDB" id="A0A7T0KNL8"/>
<feature type="compositionally biased region" description="Basic and acidic residues" evidence="1">
    <location>
        <begin position="68"/>
        <end position="78"/>
    </location>
</feature>
<keyword evidence="3" id="KW-1185">Reference proteome</keyword>
<dbReference type="EMBL" id="CP064955">
    <property type="protein sequence ID" value="QPK83344.1"/>
    <property type="molecule type" value="Genomic_DNA"/>
</dbReference>
<evidence type="ECO:0000313" key="3">
    <source>
        <dbReference type="Proteomes" id="UP000594586"/>
    </source>
</evidence>
<gene>
    <name evidence="2" type="ORF">G7Y29_00450</name>
</gene>
<evidence type="ECO:0000256" key="1">
    <source>
        <dbReference type="SAM" id="MobiDB-lite"/>
    </source>
</evidence>
<evidence type="ECO:0000313" key="2">
    <source>
        <dbReference type="EMBL" id="QPK83344.1"/>
    </source>
</evidence>
<sequence>MHGTVVHLSLLRSTFMLRVSAMRGDEEAYRYLGIDESSPLSDVSHAIGVAFSLTGHHAAPAGFATDPGEPRPETRIDPDSTLGDALPGARTTIYYHWGLWRFDLELVETYPRDDSTPPAVCVAGAGDFGTPLEITAINRALLGDAIADAVLAEARPEVRNIVARSSMHDFVLLLKALDLNREVGADAEVRASIRDLPLERTRAGRDAFWVAALALACLADEETTDTIIATTYSTLGYTGVPAVKVRELCSASLGRLDVDRIPPVERLDVFRALLRG</sequence>
<protein>
    <submittedName>
        <fullName evidence="2">Uncharacterized protein</fullName>
    </submittedName>
</protein>
<dbReference type="SUPFAM" id="SSF159941">
    <property type="entry name" value="MM3350-like"/>
    <property type="match status" value="1"/>
</dbReference>
<dbReference type="RefSeq" id="WP_165002983.1">
    <property type="nucleotide sequence ID" value="NZ_CP064955.1"/>
</dbReference>
<reference evidence="2 3" key="1">
    <citation type="submission" date="2020-11" db="EMBL/GenBank/DDBJ databases">
        <title>Corynebacterium sp. MC1420.</title>
        <authorList>
            <person name="Zhou J."/>
        </authorList>
    </citation>
    <scope>NUCLEOTIDE SEQUENCE [LARGE SCALE GENOMIC DNA]</scope>
    <source>
        <strain evidence="2 3">MC1420</strain>
    </source>
</reference>
<proteinExistence type="predicted"/>